<protein>
    <recommendedName>
        <fullName evidence="9">Flagellar protein</fullName>
    </recommendedName>
</protein>
<comment type="subcellular location">
    <subcellularLocation>
        <location evidence="1">Cell membrane</location>
    </subcellularLocation>
</comment>
<dbReference type="InterPro" id="IPR022781">
    <property type="entry name" value="Flagellar_biosynth_FliO"/>
</dbReference>
<dbReference type="GO" id="GO:0016020">
    <property type="term" value="C:membrane"/>
    <property type="evidence" value="ECO:0007669"/>
    <property type="project" value="InterPro"/>
</dbReference>
<keyword evidence="4 6" id="KW-1133">Transmembrane helix</keyword>
<dbReference type="STRING" id="762983.HMPREF9444_02085"/>
<organism evidence="7 8">
    <name type="scientific">Succinatimonas hippei (strain DSM 22608 / JCM 16073 / KCTC 15190 / YIT 12066)</name>
    <dbReference type="NCBI Taxonomy" id="762983"/>
    <lineage>
        <taxon>Bacteria</taxon>
        <taxon>Pseudomonadati</taxon>
        <taxon>Pseudomonadota</taxon>
        <taxon>Gammaproteobacteria</taxon>
        <taxon>Aeromonadales</taxon>
        <taxon>Succinivibrionaceae</taxon>
        <taxon>Succinatimonas</taxon>
    </lineage>
</organism>
<keyword evidence="8" id="KW-1185">Reference proteome</keyword>
<sequence length="102" mass="11467">MSSLTQMWIMLLLVLVILGGVMFLLRKSKYIKNLDSDMKVIGRLAVGPRSYLAKVKVGDKTILLGITSQNISYLCDLSSQDEHINVEKFKNELASNSDFTQK</sequence>
<evidence type="ECO:0000256" key="3">
    <source>
        <dbReference type="ARBA" id="ARBA00022692"/>
    </source>
</evidence>
<evidence type="ECO:0000313" key="7">
    <source>
        <dbReference type="EMBL" id="EFY06165.1"/>
    </source>
</evidence>
<dbReference type="GO" id="GO:0044781">
    <property type="term" value="P:bacterial-type flagellum organization"/>
    <property type="evidence" value="ECO:0007669"/>
    <property type="project" value="InterPro"/>
</dbReference>
<evidence type="ECO:0000256" key="5">
    <source>
        <dbReference type="ARBA" id="ARBA00023136"/>
    </source>
</evidence>
<dbReference type="HOGENOM" id="CLU_2276006_0_0_6"/>
<dbReference type="Pfam" id="PF04347">
    <property type="entry name" value="FliO"/>
    <property type="match status" value="1"/>
</dbReference>
<reference evidence="7 8" key="1">
    <citation type="submission" date="2011-01" db="EMBL/GenBank/DDBJ databases">
        <authorList>
            <person name="Weinstock G."/>
            <person name="Sodergren E."/>
            <person name="Clifton S."/>
            <person name="Fulton L."/>
            <person name="Fulton B."/>
            <person name="Courtney L."/>
            <person name="Fronick C."/>
            <person name="Harrison M."/>
            <person name="Strong C."/>
            <person name="Farmer C."/>
            <person name="Delahaunty K."/>
            <person name="Markovic C."/>
            <person name="Hall O."/>
            <person name="Minx P."/>
            <person name="Tomlinson C."/>
            <person name="Mitreva M."/>
            <person name="Hou S."/>
            <person name="Chen J."/>
            <person name="Wollam A."/>
            <person name="Pepin K.H."/>
            <person name="Johnson M."/>
            <person name="Bhonagiri V."/>
            <person name="Zhang X."/>
            <person name="Suruliraj S."/>
            <person name="Warren W."/>
            <person name="Chinwalla A."/>
            <person name="Mardis E.R."/>
            <person name="Wilson R.K."/>
        </authorList>
    </citation>
    <scope>NUCLEOTIDE SEQUENCE [LARGE SCALE GENOMIC DNA]</scope>
    <source>
        <strain evidence="8">DSM 22608 / JCM 16073 / KCTC 15190 / YIT 12066</strain>
    </source>
</reference>
<accession>E8LMU0</accession>
<gene>
    <name evidence="7" type="ORF">HMPREF9444_02085</name>
</gene>
<keyword evidence="2" id="KW-1003">Cell membrane</keyword>
<keyword evidence="3 6" id="KW-0812">Transmembrane</keyword>
<dbReference type="Proteomes" id="UP000018458">
    <property type="component" value="Unassembled WGS sequence"/>
</dbReference>
<dbReference type="RefSeq" id="WP_009144228.1">
    <property type="nucleotide sequence ID" value="NZ_GL831070.1"/>
</dbReference>
<evidence type="ECO:0000256" key="6">
    <source>
        <dbReference type="SAM" id="Phobius"/>
    </source>
</evidence>
<dbReference type="AlphaFoldDB" id="E8LMU0"/>
<evidence type="ECO:0008006" key="9">
    <source>
        <dbReference type="Google" id="ProtNLM"/>
    </source>
</evidence>
<comment type="caution">
    <text evidence="7">The sequence shown here is derived from an EMBL/GenBank/DDBJ whole genome shotgun (WGS) entry which is preliminary data.</text>
</comment>
<keyword evidence="5 6" id="KW-0472">Membrane</keyword>
<evidence type="ECO:0000256" key="4">
    <source>
        <dbReference type="ARBA" id="ARBA00022989"/>
    </source>
</evidence>
<evidence type="ECO:0000313" key="8">
    <source>
        <dbReference type="Proteomes" id="UP000018458"/>
    </source>
</evidence>
<dbReference type="EMBL" id="AEVO01000149">
    <property type="protein sequence ID" value="EFY06165.1"/>
    <property type="molecule type" value="Genomic_DNA"/>
</dbReference>
<name>E8LMU0_SUCHY</name>
<evidence type="ECO:0000256" key="1">
    <source>
        <dbReference type="ARBA" id="ARBA00004236"/>
    </source>
</evidence>
<evidence type="ECO:0000256" key="2">
    <source>
        <dbReference type="ARBA" id="ARBA00022475"/>
    </source>
</evidence>
<feature type="transmembrane region" description="Helical" evidence="6">
    <location>
        <begin position="6"/>
        <end position="25"/>
    </location>
</feature>
<dbReference type="OrthoDB" id="9342590at2"/>
<proteinExistence type="predicted"/>